<dbReference type="HOGENOM" id="CLU_1618794_0_0_1"/>
<protein>
    <recommendedName>
        <fullName evidence="10">Major facilitator superfamily (MFS) profile domain-containing protein</fullName>
    </recommendedName>
</protein>
<evidence type="ECO:0000256" key="4">
    <source>
        <dbReference type="ARBA" id="ARBA00022692"/>
    </source>
</evidence>
<evidence type="ECO:0000256" key="3">
    <source>
        <dbReference type="ARBA" id="ARBA00022448"/>
    </source>
</evidence>
<evidence type="ECO:0000256" key="6">
    <source>
        <dbReference type="ARBA" id="ARBA00023136"/>
    </source>
</evidence>
<evidence type="ECO:0000313" key="9">
    <source>
        <dbReference type="Proteomes" id="UP000054266"/>
    </source>
</evidence>
<evidence type="ECO:0008006" key="10">
    <source>
        <dbReference type="Google" id="ProtNLM"/>
    </source>
</evidence>
<gene>
    <name evidence="8" type="ORF">PV04_00985</name>
</gene>
<dbReference type="EMBL" id="KN846956">
    <property type="protein sequence ID" value="KIW72815.1"/>
    <property type="molecule type" value="Genomic_DNA"/>
</dbReference>
<comment type="subcellular location">
    <subcellularLocation>
        <location evidence="1">Membrane</location>
        <topology evidence="1">Multi-pass membrane protein</topology>
    </subcellularLocation>
</comment>
<dbReference type="Proteomes" id="UP000054266">
    <property type="component" value="Unassembled WGS sequence"/>
</dbReference>
<accession>A0A0D2GKA1</accession>
<dbReference type="SUPFAM" id="SSF103473">
    <property type="entry name" value="MFS general substrate transporter"/>
    <property type="match status" value="1"/>
</dbReference>
<evidence type="ECO:0000313" key="8">
    <source>
        <dbReference type="EMBL" id="KIW72814.1"/>
    </source>
</evidence>
<dbReference type="PANTHER" id="PTHR23501">
    <property type="entry name" value="MAJOR FACILITATOR SUPERFAMILY"/>
    <property type="match status" value="1"/>
</dbReference>
<keyword evidence="9" id="KW-1185">Reference proteome</keyword>
<evidence type="ECO:0000256" key="7">
    <source>
        <dbReference type="SAM" id="Phobius"/>
    </source>
</evidence>
<feature type="transmembrane region" description="Helical" evidence="7">
    <location>
        <begin position="47"/>
        <end position="70"/>
    </location>
</feature>
<keyword evidence="3" id="KW-0813">Transport</keyword>
<dbReference type="GO" id="GO:0005886">
    <property type="term" value="C:plasma membrane"/>
    <property type="evidence" value="ECO:0007669"/>
    <property type="project" value="TreeGrafter"/>
</dbReference>
<name>A0A0D2GKA1_9EURO</name>
<proteinExistence type="inferred from homology"/>
<comment type="similarity">
    <text evidence="2">Belongs to the major facilitator superfamily. TCR/Tet family.</text>
</comment>
<dbReference type="InterPro" id="IPR036259">
    <property type="entry name" value="MFS_trans_sf"/>
</dbReference>
<evidence type="ECO:0000256" key="2">
    <source>
        <dbReference type="ARBA" id="ARBA00007520"/>
    </source>
</evidence>
<organism evidence="8 9">
    <name type="scientific">Phialophora macrospora</name>
    <dbReference type="NCBI Taxonomy" id="1851006"/>
    <lineage>
        <taxon>Eukaryota</taxon>
        <taxon>Fungi</taxon>
        <taxon>Dikarya</taxon>
        <taxon>Ascomycota</taxon>
        <taxon>Pezizomycotina</taxon>
        <taxon>Eurotiomycetes</taxon>
        <taxon>Chaetothyriomycetidae</taxon>
        <taxon>Chaetothyriales</taxon>
        <taxon>Herpotrichiellaceae</taxon>
        <taxon>Phialophora</taxon>
    </lineage>
</organism>
<keyword evidence="5 7" id="KW-1133">Transmembrane helix</keyword>
<keyword evidence="4 7" id="KW-0812">Transmembrane</keyword>
<feature type="transmembrane region" description="Helical" evidence="7">
    <location>
        <begin position="13"/>
        <end position="35"/>
    </location>
</feature>
<dbReference type="PANTHER" id="PTHR23501:SF12">
    <property type="entry name" value="MAJOR FACILITATOR SUPERFAMILY (MFS) PROFILE DOMAIN-CONTAINING PROTEIN-RELATED"/>
    <property type="match status" value="1"/>
</dbReference>
<dbReference type="AlphaFoldDB" id="A0A0D2GKA1"/>
<feature type="transmembrane region" description="Helical" evidence="7">
    <location>
        <begin position="124"/>
        <end position="146"/>
    </location>
</feature>
<evidence type="ECO:0000256" key="5">
    <source>
        <dbReference type="ARBA" id="ARBA00022989"/>
    </source>
</evidence>
<dbReference type="GO" id="GO:0022857">
    <property type="term" value="F:transmembrane transporter activity"/>
    <property type="evidence" value="ECO:0007669"/>
    <property type="project" value="TreeGrafter"/>
</dbReference>
<sequence>MHTIDATTSPGHIYGYSILLGIGSGCAMQSGYGIAAATVEPHAIPAAIGFVNVAQAGTIVIALTIAGAVFQNTAFDGLKQALHGLENGNTTLFTDAEIRSAIAGTQSAIFQAGNSQPRDDAVRVIVTFIDNVFILPLVAGIVTLIASAFMKREKLFTPAVAGGG</sequence>
<dbReference type="EMBL" id="KN846956">
    <property type="protein sequence ID" value="KIW72814.1"/>
    <property type="molecule type" value="Genomic_DNA"/>
</dbReference>
<reference evidence="8 9" key="1">
    <citation type="submission" date="2015-01" db="EMBL/GenBank/DDBJ databases">
        <title>The Genome Sequence of Capronia semiimmersa CBS27337.</title>
        <authorList>
            <consortium name="The Broad Institute Genomics Platform"/>
            <person name="Cuomo C."/>
            <person name="de Hoog S."/>
            <person name="Gorbushina A."/>
            <person name="Stielow B."/>
            <person name="Teixiera M."/>
            <person name="Abouelleil A."/>
            <person name="Chapman S.B."/>
            <person name="Priest M."/>
            <person name="Young S.K."/>
            <person name="Wortman J."/>
            <person name="Nusbaum C."/>
            <person name="Birren B."/>
        </authorList>
    </citation>
    <scope>NUCLEOTIDE SEQUENCE [LARGE SCALE GENOMIC DNA]</scope>
    <source>
        <strain evidence="8 9">CBS 27337</strain>
    </source>
</reference>
<keyword evidence="6 7" id="KW-0472">Membrane</keyword>
<evidence type="ECO:0000256" key="1">
    <source>
        <dbReference type="ARBA" id="ARBA00004141"/>
    </source>
</evidence>